<evidence type="ECO:0000256" key="5">
    <source>
        <dbReference type="ARBA" id="ARBA00022884"/>
    </source>
</evidence>
<dbReference type="SUPFAM" id="SSF54928">
    <property type="entry name" value="RNA-binding domain, RBD"/>
    <property type="match status" value="1"/>
</dbReference>
<evidence type="ECO:0000256" key="8">
    <source>
        <dbReference type="ARBA" id="ARBA00023242"/>
    </source>
</evidence>
<keyword evidence="10" id="KW-1185">Reference proteome</keyword>
<name>A0ABV0NTE8_9TELE</name>
<proteinExistence type="predicted"/>
<dbReference type="PANTHER" id="PTHR17250:SF0">
    <property type="entry name" value="NEGATIVE ELONGATION FACTOR E"/>
    <property type="match status" value="1"/>
</dbReference>
<accession>A0ABV0NTE8</accession>
<dbReference type="Proteomes" id="UP001476798">
    <property type="component" value="Unassembled WGS sequence"/>
</dbReference>
<dbReference type="InterPro" id="IPR033102">
    <property type="entry name" value="NELFE"/>
</dbReference>
<gene>
    <name evidence="9" type="ORF">GOODEAATRI_010014</name>
</gene>
<reference evidence="9 10" key="1">
    <citation type="submission" date="2021-06" db="EMBL/GenBank/DDBJ databases">
        <authorList>
            <person name="Palmer J.M."/>
        </authorList>
    </citation>
    <scope>NUCLEOTIDE SEQUENCE [LARGE SCALE GENOMIC DNA]</scope>
    <source>
        <strain evidence="9 10">GA_2019</strain>
        <tissue evidence="9">Muscle</tissue>
    </source>
</reference>
<protein>
    <recommendedName>
        <fullName evidence="11">RRM domain-containing protein</fullName>
    </recommendedName>
</protein>
<organism evidence="9 10">
    <name type="scientific">Goodea atripinnis</name>
    <dbReference type="NCBI Taxonomy" id="208336"/>
    <lineage>
        <taxon>Eukaryota</taxon>
        <taxon>Metazoa</taxon>
        <taxon>Chordata</taxon>
        <taxon>Craniata</taxon>
        <taxon>Vertebrata</taxon>
        <taxon>Euteleostomi</taxon>
        <taxon>Actinopterygii</taxon>
        <taxon>Neopterygii</taxon>
        <taxon>Teleostei</taxon>
        <taxon>Neoteleostei</taxon>
        <taxon>Acanthomorphata</taxon>
        <taxon>Ovalentaria</taxon>
        <taxon>Atherinomorphae</taxon>
        <taxon>Cyprinodontiformes</taxon>
        <taxon>Goodeidae</taxon>
        <taxon>Goodea</taxon>
    </lineage>
</organism>
<sequence>SDSYPERRSLRKGNTVYVYGSGLVEDSLRSAFSQHGNIIDLSMDNPRKYGTIKLLNH</sequence>
<comment type="subcellular location">
    <subcellularLocation>
        <location evidence="2">Chromosome</location>
    </subcellularLocation>
    <subcellularLocation>
        <location evidence="1">Nucleus</location>
    </subcellularLocation>
</comment>
<keyword evidence="5" id="KW-0694">RNA-binding</keyword>
<dbReference type="PANTHER" id="PTHR17250">
    <property type="entry name" value="NEGATIVE ELONGATION FACTOR E"/>
    <property type="match status" value="1"/>
</dbReference>
<keyword evidence="4" id="KW-0678">Repressor</keyword>
<dbReference type="Gene3D" id="3.30.70.330">
    <property type="match status" value="1"/>
</dbReference>
<comment type="caution">
    <text evidence="9">The sequence shown here is derived from an EMBL/GenBank/DDBJ whole genome shotgun (WGS) entry which is preliminary data.</text>
</comment>
<dbReference type="InterPro" id="IPR012677">
    <property type="entry name" value="Nucleotide-bd_a/b_plait_sf"/>
</dbReference>
<evidence type="ECO:0000256" key="7">
    <source>
        <dbReference type="ARBA" id="ARBA00023163"/>
    </source>
</evidence>
<dbReference type="InterPro" id="IPR035979">
    <property type="entry name" value="RBD_domain_sf"/>
</dbReference>
<keyword evidence="7" id="KW-0804">Transcription</keyword>
<evidence type="ECO:0000313" key="9">
    <source>
        <dbReference type="EMBL" id="MEQ2174653.1"/>
    </source>
</evidence>
<keyword evidence="6" id="KW-0805">Transcription regulation</keyword>
<evidence type="ECO:0000256" key="4">
    <source>
        <dbReference type="ARBA" id="ARBA00022491"/>
    </source>
</evidence>
<keyword evidence="8" id="KW-0539">Nucleus</keyword>
<dbReference type="EMBL" id="JAHRIO010050552">
    <property type="protein sequence ID" value="MEQ2174653.1"/>
    <property type="molecule type" value="Genomic_DNA"/>
</dbReference>
<evidence type="ECO:0008006" key="11">
    <source>
        <dbReference type="Google" id="ProtNLM"/>
    </source>
</evidence>
<evidence type="ECO:0000256" key="1">
    <source>
        <dbReference type="ARBA" id="ARBA00004123"/>
    </source>
</evidence>
<evidence type="ECO:0000256" key="6">
    <source>
        <dbReference type="ARBA" id="ARBA00023015"/>
    </source>
</evidence>
<evidence type="ECO:0000313" key="10">
    <source>
        <dbReference type="Proteomes" id="UP001476798"/>
    </source>
</evidence>
<keyword evidence="3" id="KW-0158">Chromosome</keyword>
<evidence type="ECO:0000256" key="2">
    <source>
        <dbReference type="ARBA" id="ARBA00004286"/>
    </source>
</evidence>
<evidence type="ECO:0000256" key="3">
    <source>
        <dbReference type="ARBA" id="ARBA00022454"/>
    </source>
</evidence>
<feature type="non-terminal residue" evidence="9">
    <location>
        <position position="1"/>
    </location>
</feature>